<evidence type="ECO:0000259" key="1">
    <source>
        <dbReference type="Pfam" id="PF20283"/>
    </source>
</evidence>
<feature type="domain" description="ABC-three component systems C-terminal" evidence="1">
    <location>
        <begin position="264"/>
        <end position="389"/>
    </location>
</feature>
<evidence type="ECO:0000313" key="2">
    <source>
        <dbReference type="EMBL" id="TCC99761.1"/>
    </source>
</evidence>
<dbReference type="Proteomes" id="UP000291485">
    <property type="component" value="Unassembled WGS sequence"/>
</dbReference>
<evidence type="ECO:0000313" key="3">
    <source>
        <dbReference type="Proteomes" id="UP000291485"/>
    </source>
</evidence>
<sequence length="393" mass="45807">MSETNFEAKEPSLGYYYQLRIGVYLILKARDKPKTIIKIESLDDVVLHDTNSMNLYQTKLHINSVANLTNSSPDFWKTIRIWSENILLGNVILENTLFTLMTTARIGNGSFIENLKFENQIRDTGSILKSMLKIADESTSSTNAKAYEAFKKLSEDQQIQLINRINVLDNSLSIDEALNLIQAELRYAAHPKKLNSLIERLEGWWFQLCINMLQNKIENISLQELQIKIAGINDSLMEDNLPDDFASPIDIDETELEDYNERIFVNQLKIIAVKSNMVRSAINDFHRAFKQRSKWLREELTSINDEDLFENRLEDHWNNIFSMIKDECEGLDEANLMKIGYDFYKKFYVEKVPPIKIRERFTSEYLTRGSCHILSDKKRIGWHPNYNTLLNDI</sequence>
<reference evidence="2 3" key="1">
    <citation type="submission" date="2019-02" db="EMBL/GenBank/DDBJ databases">
        <title>Pedobacter sp. RP-3-11 sp. nov., isolated from Arctic soil.</title>
        <authorList>
            <person name="Dahal R.H."/>
        </authorList>
    </citation>
    <scope>NUCLEOTIDE SEQUENCE [LARGE SCALE GENOMIC DNA]</scope>
    <source>
        <strain evidence="2 3">RP-3-11</strain>
    </source>
</reference>
<gene>
    <name evidence="2" type="ORF">EZ449_21350</name>
</gene>
<protein>
    <recommendedName>
        <fullName evidence="1">ABC-three component systems C-terminal domain-containing protein</fullName>
    </recommendedName>
</protein>
<organism evidence="2 3">
    <name type="scientific">Pedobacter frigidisoli</name>
    <dbReference type="NCBI Taxonomy" id="2530455"/>
    <lineage>
        <taxon>Bacteria</taxon>
        <taxon>Pseudomonadati</taxon>
        <taxon>Bacteroidota</taxon>
        <taxon>Sphingobacteriia</taxon>
        <taxon>Sphingobacteriales</taxon>
        <taxon>Sphingobacteriaceae</taxon>
        <taxon>Pedobacter</taxon>
    </lineage>
</organism>
<accession>A0A4R0NGU0</accession>
<dbReference type="InterPro" id="IPR046913">
    <property type="entry name" value="ABC-3C_CTD7"/>
</dbReference>
<dbReference type="RefSeq" id="WP_131562747.1">
    <property type="nucleotide sequence ID" value="NZ_SJSN01000028.1"/>
</dbReference>
<dbReference type="OrthoDB" id="2786695at2"/>
<comment type="caution">
    <text evidence="2">The sequence shown here is derived from an EMBL/GenBank/DDBJ whole genome shotgun (WGS) entry which is preliminary data.</text>
</comment>
<keyword evidence="3" id="KW-1185">Reference proteome</keyword>
<dbReference type="EMBL" id="SJSN01000028">
    <property type="protein sequence ID" value="TCC99761.1"/>
    <property type="molecule type" value="Genomic_DNA"/>
</dbReference>
<name>A0A4R0NGU0_9SPHI</name>
<dbReference type="AlphaFoldDB" id="A0A4R0NGU0"/>
<proteinExistence type="predicted"/>
<dbReference type="Pfam" id="PF20283">
    <property type="entry name" value="CTD7"/>
    <property type="match status" value="1"/>
</dbReference>